<dbReference type="Proteomes" id="UP000777438">
    <property type="component" value="Unassembled WGS sequence"/>
</dbReference>
<evidence type="ECO:0000313" key="4">
    <source>
        <dbReference type="EMBL" id="KAH6879467.1"/>
    </source>
</evidence>
<feature type="domain" description="DUF7791" evidence="3">
    <location>
        <begin position="532"/>
        <end position="652"/>
    </location>
</feature>
<dbReference type="PANTHER" id="PTHR10039:SF5">
    <property type="entry name" value="NACHT DOMAIN-CONTAINING PROTEIN"/>
    <property type="match status" value="1"/>
</dbReference>
<organism evidence="4 5">
    <name type="scientific">Thelonectria olida</name>
    <dbReference type="NCBI Taxonomy" id="1576542"/>
    <lineage>
        <taxon>Eukaryota</taxon>
        <taxon>Fungi</taxon>
        <taxon>Dikarya</taxon>
        <taxon>Ascomycota</taxon>
        <taxon>Pezizomycotina</taxon>
        <taxon>Sordariomycetes</taxon>
        <taxon>Hypocreomycetidae</taxon>
        <taxon>Hypocreales</taxon>
        <taxon>Nectriaceae</taxon>
        <taxon>Thelonectria</taxon>
    </lineage>
</organism>
<dbReference type="Pfam" id="PF25053">
    <property type="entry name" value="DUF7791"/>
    <property type="match status" value="1"/>
</dbReference>
<protein>
    <recommendedName>
        <fullName evidence="6">NACHT domain-containing protein</fullName>
    </recommendedName>
</protein>
<feature type="domain" description="Nephrocystin 3-like N-terminal" evidence="2">
    <location>
        <begin position="236"/>
        <end position="408"/>
    </location>
</feature>
<evidence type="ECO:0000313" key="5">
    <source>
        <dbReference type="Proteomes" id="UP000777438"/>
    </source>
</evidence>
<evidence type="ECO:0008006" key="6">
    <source>
        <dbReference type="Google" id="ProtNLM"/>
    </source>
</evidence>
<dbReference type="InterPro" id="IPR056884">
    <property type="entry name" value="NPHP3-like_N"/>
</dbReference>
<dbReference type="Gene3D" id="1.25.40.20">
    <property type="entry name" value="Ankyrin repeat-containing domain"/>
    <property type="match status" value="1"/>
</dbReference>
<proteinExistence type="predicted"/>
<dbReference type="AlphaFoldDB" id="A0A9P8VVT8"/>
<dbReference type="InterPro" id="IPR056693">
    <property type="entry name" value="DUF7791"/>
</dbReference>
<accession>A0A9P8VVT8</accession>
<reference evidence="4 5" key="1">
    <citation type="journal article" date="2021" name="Nat. Commun.">
        <title>Genetic determinants of endophytism in the Arabidopsis root mycobiome.</title>
        <authorList>
            <person name="Mesny F."/>
            <person name="Miyauchi S."/>
            <person name="Thiergart T."/>
            <person name="Pickel B."/>
            <person name="Atanasova L."/>
            <person name="Karlsson M."/>
            <person name="Huettel B."/>
            <person name="Barry K.W."/>
            <person name="Haridas S."/>
            <person name="Chen C."/>
            <person name="Bauer D."/>
            <person name="Andreopoulos W."/>
            <person name="Pangilinan J."/>
            <person name="LaButti K."/>
            <person name="Riley R."/>
            <person name="Lipzen A."/>
            <person name="Clum A."/>
            <person name="Drula E."/>
            <person name="Henrissat B."/>
            <person name="Kohler A."/>
            <person name="Grigoriev I.V."/>
            <person name="Martin F.M."/>
            <person name="Hacquard S."/>
        </authorList>
    </citation>
    <scope>NUCLEOTIDE SEQUENCE [LARGE SCALE GENOMIC DNA]</scope>
    <source>
        <strain evidence="4 5">MPI-CAGE-CH-0241</strain>
    </source>
</reference>
<keyword evidence="5" id="KW-1185">Reference proteome</keyword>
<evidence type="ECO:0000259" key="2">
    <source>
        <dbReference type="Pfam" id="PF24883"/>
    </source>
</evidence>
<evidence type="ECO:0000259" key="3">
    <source>
        <dbReference type="Pfam" id="PF25053"/>
    </source>
</evidence>
<gene>
    <name evidence="4" type="ORF">B0T10DRAFT_552007</name>
</gene>
<dbReference type="Pfam" id="PF24883">
    <property type="entry name" value="NPHP3_N"/>
    <property type="match status" value="1"/>
</dbReference>
<dbReference type="InterPro" id="IPR036770">
    <property type="entry name" value="Ankyrin_rpt-contain_sf"/>
</dbReference>
<evidence type="ECO:0000256" key="1">
    <source>
        <dbReference type="ARBA" id="ARBA00022737"/>
    </source>
</evidence>
<name>A0A9P8VVT8_9HYPO</name>
<dbReference type="EMBL" id="JAGPYM010000029">
    <property type="protein sequence ID" value="KAH6879467.1"/>
    <property type="molecule type" value="Genomic_DNA"/>
</dbReference>
<dbReference type="OrthoDB" id="443402at2759"/>
<sequence>MAEAFAGLSIAANIVQFTEYALALVSDCREIYESADGARQENLELETVIQSIHDRHSCMKTACNGTSGQGPLRKSLSFLISTLEKLKATNKSRFPKLGSLRAAIVASCYGNTLRGLEKRLLAIEEEVSREMIKILTDKQSDAMLSLRHLEEIIEQGHQKTDNRLSTVKGELMRNATQLSATQIESNDRGFAQVIFKVEELLKEVKEVGSDQIFLDSLNFEDLREREYRIKDAGVTTLDWIFNQPQTNYLDWLTSRNDVYWVQGKESDQKSPDSSFQTLILFVGRKWKVYADEEWAGSYRLVTAQFFFWNSGLPMQKSQRGLLQSLLYQIFCSYRPLIRLVRPEHSPTHWTLEELFNLVRKVVARGTSTTKYCFFIDGLDEYEGEVENIVSAVKSLGSLPTVKLCVSSRPWNSFTAAFDREGYNLVLQHFTKQDMINYTKQEFLGNEIFRQLSQADQQFHQLPAMVATKAEGVWLWAFLVIRNLLGELSGHVTFQDVKEKLESLPGELEDYYDRILAKLNPVDRIEADKILLIAIDAAKPLPVSALSWITQSYKDPWLAISSPIEPISAAYIEQTCTTWRTLLGNRCGDLLEIHRFSSDVPLLNHRVDFLHRTVRDYLTASYQQTLRRRVSDDFKTNHILCRIMLRLLKGLNVDSNAVEMKMIAVLSIVDEFLYYSRELDLMGEVDTDLVDDVDLVVSEYCRNHKNHWTNARPTPHDEYFEEFGQCTFYALAIQSKLSGYISAKLDAYPGALRDKLARPLLDYALRPSREVDFEFPFEIQRQDSPMRTEIKIIKALLDRGADVNQKIYLYSDPHGETPTVWSLFLRFCYTNRGGVHPSVLQSWYRACELLIQHGASPHLKTVFEDRSISGTATLRRGVTYTLTVAEVLTRVFPIFKARSLVQRLVDAHYKKCRTSWGYWVWWNLSLAKWEREQMAALREPVSS</sequence>
<keyword evidence="1" id="KW-0677">Repeat</keyword>
<comment type="caution">
    <text evidence="4">The sequence shown here is derived from an EMBL/GenBank/DDBJ whole genome shotgun (WGS) entry which is preliminary data.</text>
</comment>
<dbReference type="PANTHER" id="PTHR10039">
    <property type="entry name" value="AMELOGENIN"/>
    <property type="match status" value="1"/>
</dbReference>